<evidence type="ECO:0000313" key="2">
    <source>
        <dbReference type="Proteomes" id="UP000266340"/>
    </source>
</evidence>
<proteinExistence type="predicted"/>
<dbReference type="EMBL" id="QXJM01000057">
    <property type="protein sequence ID" value="RIE00330.1"/>
    <property type="molecule type" value="Genomic_DNA"/>
</dbReference>
<evidence type="ECO:0008006" key="3">
    <source>
        <dbReference type="Google" id="ProtNLM"/>
    </source>
</evidence>
<organism evidence="1 2">
    <name type="scientific">Cohnella faecalis</name>
    <dbReference type="NCBI Taxonomy" id="2315694"/>
    <lineage>
        <taxon>Bacteria</taxon>
        <taxon>Bacillati</taxon>
        <taxon>Bacillota</taxon>
        <taxon>Bacilli</taxon>
        <taxon>Bacillales</taxon>
        <taxon>Paenibacillaceae</taxon>
        <taxon>Cohnella</taxon>
    </lineage>
</organism>
<evidence type="ECO:0000313" key="1">
    <source>
        <dbReference type="EMBL" id="RIE00330.1"/>
    </source>
</evidence>
<dbReference type="SUPFAM" id="SSF53850">
    <property type="entry name" value="Periplasmic binding protein-like II"/>
    <property type="match status" value="1"/>
</dbReference>
<reference evidence="1 2" key="1">
    <citation type="submission" date="2018-09" db="EMBL/GenBank/DDBJ databases">
        <title>Cohnella cavernae sp. nov., isolated from a karst cave.</title>
        <authorList>
            <person name="Zhu H."/>
        </authorList>
    </citation>
    <scope>NUCLEOTIDE SEQUENCE [LARGE SCALE GENOMIC DNA]</scope>
    <source>
        <strain evidence="1 2">K2E09-144</strain>
    </source>
</reference>
<accession>A0A398CC24</accession>
<dbReference type="AlphaFoldDB" id="A0A398CC24"/>
<dbReference type="OrthoDB" id="9798191at2"/>
<gene>
    <name evidence="1" type="ORF">D3H35_29100</name>
</gene>
<dbReference type="RefSeq" id="WP_119152586.1">
    <property type="nucleotide sequence ID" value="NZ_QXJM01000057.1"/>
</dbReference>
<comment type="caution">
    <text evidence="1">The sequence shown here is derived from an EMBL/GenBank/DDBJ whole genome shotgun (WGS) entry which is preliminary data.</text>
</comment>
<name>A0A398CC24_9BACL</name>
<keyword evidence="2" id="KW-1185">Reference proteome</keyword>
<sequence length="233" mass="25609">MAAGSLPVVHPLRLTHTEFIDKLKTGDEKFTGEIGMKAANLLSTLGKGGYFQKASAAWIIRKLELFPGRQCRHPLQRSWELAQFKDKYDSGEIGYFFIPEVAGAENNGPNTSITAGLAYAFNKETFDAETKRFFKFVVEHYNQAAFDVGGYLSPMNGDLPSNVFKLAKDFSLDLEAVAKGGVSWDDKLDPASNEVVGSTANELALGLITPEEFAEKVDKAIGRNAPSFFKDQK</sequence>
<dbReference type="Proteomes" id="UP000266340">
    <property type="component" value="Unassembled WGS sequence"/>
</dbReference>
<protein>
    <recommendedName>
        <fullName evidence="3">Extracellular solute-binding protein</fullName>
    </recommendedName>
</protein>
<dbReference type="Gene3D" id="3.40.190.10">
    <property type="entry name" value="Periplasmic binding protein-like II"/>
    <property type="match status" value="2"/>
</dbReference>